<dbReference type="GO" id="GO:0046872">
    <property type="term" value="F:metal ion binding"/>
    <property type="evidence" value="ECO:0007669"/>
    <property type="project" value="InterPro"/>
</dbReference>
<dbReference type="AlphaFoldDB" id="A0A840Y745"/>
<comment type="caution">
    <text evidence="3">The sequence shown here is derived from an EMBL/GenBank/DDBJ whole genome shotgun (WGS) entry which is preliminary data.</text>
</comment>
<name>A0A840Y745_9PROT</name>
<sequence length="314" mass="33640">MAAKPMTGHERSSEAEAAGSEAAPLFPPASEIRVTVPPAATSASETAAAAVKRRRHRVSVIARTLETDIIPRLMLAHRAASPAAYLDSRVTDAPTEADIEAVLGLAMRADLQGALAYLEALRARGLGLERLYIELLAPVARRLGVMWEEDLCDFTAVTIGLSCLHQIVREYSPTFVTRTPRAEPDRRALLATMPGEQHSFGLLVVEQFFRGAGWDVWSGSGADRAEIIEAVSRVWFGVAGFSIASEMHLNGLAMLIRDVRRASRNAGLGILVGGPLFLEKPELVGLVGADATATDGRDATLQAETLLALLGRQV</sequence>
<evidence type="ECO:0000259" key="2">
    <source>
        <dbReference type="PROSITE" id="PS51332"/>
    </source>
</evidence>
<accession>A0A840Y745</accession>
<dbReference type="CDD" id="cd02065">
    <property type="entry name" value="B12-binding_like"/>
    <property type="match status" value="1"/>
</dbReference>
<dbReference type="RefSeq" id="WP_184484139.1">
    <property type="nucleotide sequence ID" value="NZ_JAAEDJ010000009.1"/>
</dbReference>
<dbReference type="GO" id="GO:0031419">
    <property type="term" value="F:cobalamin binding"/>
    <property type="evidence" value="ECO:0007669"/>
    <property type="project" value="InterPro"/>
</dbReference>
<reference evidence="3 4" key="1">
    <citation type="submission" date="2020-08" db="EMBL/GenBank/DDBJ databases">
        <title>Genomic Encyclopedia of Type Strains, Phase IV (KMG-IV): sequencing the most valuable type-strain genomes for metagenomic binning, comparative biology and taxonomic classification.</title>
        <authorList>
            <person name="Goeker M."/>
        </authorList>
    </citation>
    <scope>NUCLEOTIDE SEQUENCE [LARGE SCALE GENOMIC DNA]</scope>
    <source>
        <strain evidence="3 4">DSM 25895</strain>
    </source>
</reference>
<gene>
    <name evidence="3" type="ORF">FHS88_002009</name>
</gene>
<keyword evidence="4" id="KW-1185">Reference proteome</keyword>
<dbReference type="EMBL" id="JACIJE010000005">
    <property type="protein sequence ID" value="MBB5689883.1"/>
    <property type="molecule type" value="Genomic_DNA"/>
</dbReference>
<dbReference type="InterPro" id="IPR036594">
    <property type="entry name" value="Meth_synthase_dom"/>
</dbReference>
<dbReference type="PROSITE" id="PS51332">
    <property type="entry name" value="B12_BINDING"/>
    <property type="match status" value="1"/>
</dbReference>
<dbReference type="Gene3D" id="3.40.50.280">
    <property type="entry name" value="Cobalamin-binding domain"/>
    <property type="match status" value="1"/>
</dbReference>
<dbReference type="SUPFAM" id="SSF52242">
    <property type="entry name" value="Cobalamin (vitamin B12)-binding domain"/>
    <property type="match status" value="1"/>
</dbReference>
<dbReference type="InterPro" id="IPR006158">
    <property type="entry name" value="Cobalamin-bd"/>
</dbReference>
<evidence type="ECO:0000256" key="1">
    <source>
        <dbReference type="SAM" id="MobiDB-lite"/>
    </source>
</evidence>
<evidence type="ECO:0000313" key="4">
    <source>
        <dbReference type="Proteomes" id="UP000562254"/>
    </source>
</evidence>
<feature type="region of interest" description="Disordered" evidence="1">
    <location>
        <begin position="1"/>
        <end position="21"/>
    </location>
</feature>
<organism evidence="3 4">
    <name type="scientific">Neoroseomonas alkaliterrae</name>
    <dbReference type="NCBI Taxonomy" id="1452450"/>
    <lineage>
        <taxon>Bacteria</taxon>
        <taxon>Pseudomonadati</taxon>
        <taxon>Pseudomonadota</taxon>
        <taxon>Alphaproteobacteria</taxon>
        <taxon>Acetobacterales</taxon>
        <taxon>Acetobacteraceae</taxon>
        <taxon>Neoroseomonas</taxon>
    </lineage>
</organism>
<evidence type="ECO:0000313" key="3">
    <source>
        <dbReference type="EMBL" id="MBB5689883.1"/>
    </source>
</evidence>
<feature type="domain" description="B12-binding" evidence="2">
    <location>
        <begin position="185"/>
        <end position="314"/>
    </location>
</feature>
<dbReference type="InterPro" id="IPR036724">
    <property type="entry name" value="Cobalamin-bd_sf"/>
</dbReference>
<dbReference type="Gene3D" id="1.10.1240.10">
    <property type="entry name" value="Methionine synthase domain"/>
    <property type="match status" value="1"/>
</dbReference>
<dbReference type="Pfam" id="PF02310">
    <property type="entry name" value="B12-binding"/>
    <property type="match status" value="1"/>
</dbReference>
<proteinExistence type="predicted"/>
<protein>
    <submittedName>
        <fullName evidence="3">Methanogenic corrinoid protein MtbC1</fullName>
    </submittedName>
</protein>
<dbReference type="Proteomes" id="UP000562254">
    <property type="component" value="Unassembled WGS sequence"/>
</dbReference>